<dbReference type="PROSITE" id="PS50893">
    <property type="entry name" value="ABC_TRANSPORTER_2"/>
    <property type="match status" value="1"/>
</dbReference>
<dbReference type="InterPro" id="IPR003593">
    <property type="entry name" value="AAA+_ATPase"/>
</dbReference>
<reference evidence="8 9" key="1">
    <citation type="submission" date="2019-12" db="EMBL/GenBank/DDBJ databases">
        <title>Paenibacillus sp. nov. sp. isolated from soil.</title>
        <authorList>
            <person name="Kim J."/>
            <person name="Jeong S.E."/>
            <person name="Jung H.S."/>
            <person name="Jeon C.O."/>
        </authorList>
    </citation>
    <scope>NUCLEOTIDE SEQUENCE [LARGE SCALE GENOMIC DNA]</scope>
    <source>
        <strain evidence="8 9">5J-6</strain>
    </source>
</reference>
<name>A0A6L8UXU7_9BACL</name>
<evidence type="ECO:0000256" key="1">
    <source>
        <dbReference type="ARBA" id="ARBA00004202"/>
    </source>
</evidence>
<dbReference type="InterPro" id="IPR050086">
    <property type="entry name" value="MetN_ABC_transporter-like"/>
</dbReference>
<dbReference type="PANTHER" id="PTHR43166:SF35">
    <property type="entry name" value="L-CYSTINE IMPORT ATP-BINDING PROTEIN TCYN"/>
    <property type="match status" value="1"/>
</dbReference>
<organism evidence="8 9">
    <name type="scientific">Paenibacillus silvestris</name>
    <dbReference type="NCBI Taxonomy" id="2606219"/>
    <lineage>
        <taxon>Bacteria</taxon>
        <taxon>Bacillati</taxon>
        <taxon>Bacillota</taxon>
        <taxon>Bacilli</taxon>
        <taxon>Bacillales</taxon>
        <taxon>Paenibacillaceae</taxon>
        <taxon>Paenibacillus</taxon>
    </lineage>
</organism>
<keyword evidence="2" id="KW-0813">Transport</keyword>
<dbReference type="AlphaFoldDB" id="A0A6L8UXU7"/>
<dbReference type="FunFam" id="3.40.50.300:FF:000020">
    <property type="entry name" value="Amino acid ABC transporter ATP-binding component"/>
    <property type="match status" value="1"/>
</dbReference>
<evidence type="ECO:0000256" key="3">
    <source>
        <dbReference type="ARBA" id="ARBA00022475"/>
    </source>
</evidence>
<feature type="domain" description="ABC transporter" evidence="7">
    <location>
        <begin position="4"/>
        <end position="244"/>
    </location>
</feature>
<dbReference type="SUPFAM" id="SSF52540">
    <property type="entry name" value="P-loop containing nucleoside triphosphate hydrolases"/>
    <property type="match status" value="1"/>
</dbReference>
<dbReference type="Pfam" id="PF00005">
    <property type="entry name" value="ABC_tran"/>
    <property type="match status" value="1"/>
</dbReference>
<keyword evidence="3" id="KW-1003">Cell membrane</keyword>
<dbReference type="GO" id="GO:0005886">
    <property type="term" value="C:plasma membrane"/>
    <property type="evidence" value="ECO:0007669"/>
    <property type="project" value="UniProtKB-SubCell"/>
</dbReference>
<dbReference type="InterPro" id="IPR030679">
    <property type="entry name" value="ABC_ATPase_HisP-typ"/>
</dbReference>
<keyword evidence="9" id="KW-1185">Reference proteome</keyword>
<dbReference type="InterPro" id="IPR027417">
    <property type="entry name" value="P-loop_NTPase"/>
</dbReference>
<evidence type="ECO:0000256" key="5">
    <source>
        <dbReference type="ARBA" id="ARBA00022840"/>
    </source>
</evidence>
<gene>
    <name evidence="8" type="ORF">GQF01_11705</name>
</gene>
<evidence type="ECO:0000259" key="7">
    <source>
        <dbReference type="PROSITE" id="PS50893"/>
    </source>
</evidence>
<dbReference type="InterPro" id="IPR017871">
    <property type="entry name" value="ABC_transporter-like_CS"/>
</dbReference>
<dbReference type="GO" id="GO:0005524">
    <property type="term" value="F:ATP binding"/>
    <property type="evidence" value="ECO:0007669"/>
    <property type="project" value="UniProtKB-KW"/>
</dbReference>
<keyword evidence="6" id="KW-0472">Membrane</keyword>
<proteinExistence type="predicted"/>
<comment type="caution">
    <text evidence="8">The sequence shown here is derived from an EMBL/GenBank/DDBJ whole genome shotgun (WGS) entry which is preliminary data.</text>
</comment>
<dbReference type="RefSeq" id="WP_161406947.1">
    <property type="nucleotide sequence ID" value="NZ_WTUZ01000015.1"/>
</dbReference>
<comment type="subcellular location">
    <subcellularLocation>
        <location evidence="1">Cell membrane</location>
        <topology evidence="1">Peripheral membrane protein</topology>
    </subcellularLocation>
</comment>
<evidence type="ECO:0000313" key="9">
    <source>
        <dbReference type="Proteomes" id="UP000481087"/>
    </source>
</evidence>
<evidence type="ECO:0000313" key="8">
    <source>
        <dbReference type="EMBL" id="MZQ82767.1"/>
    </source>
</evidence>
<accession>A0A6L8UXU7</accession>
<sequence>MIQIKLEQLHKHFHGVEVLKGIDLSVQKGTTTVIIGPSGSGKTTLLRCLNLLEIPDQGRLTLADTSISFTGKSKVNYASLMSIRKQTGMVFQNYNLFPHLTALGNVMEGQVIVQRRSKSDARGQSLQLLDKVGLRDRADSYPHELSGGQQQRVGIARAMALQPEVLLFDEPTSALDPELVGEVLKVMKDLSAEGMTMVIVTHEMAFAKEVADQVVFIDQGVIMERGSPEQVFELSKNERTMQFLRKIQGRPMFTNFS</sequence>
<dbReference type="PROSITE" id="PS00211">
    <property type="entry name" value="ABC_TRANSPORTER_1"/>
    <property type="match status" value="1"/>
</dbReference>
<dbReference type="Proteomes" id="UP000481087">
    <property type="component" value="Unassembled WGS sequence"/>
</dbReference>
<keyword evidence="4" id="KW-0547">Nucleotide-binding</keyword>
<evidence type="ECO:0000256" key="4">
    <source>
        <dbReference type="ARBA" id="ARBA00022741"/>
    </source>
</evidence>
<protein>
    <submittedName>
        <fullName evidence="8">ATP-binding cassette domain-containing protein</fullName>
    </submittedName>
</protein>
<dbReference type="EMBL" id="WTUZ01000015">
    <property type="protein sequence ID" value="MZQ82767.1"/>
    <property type="molecule type" value="Genomic_DNA"/>
</dbReference>
<dbReference type="PIRSF" id="PIRSF039085">
    <property type="entry name" value="ABC_ATPase_HisP"/>
    <property type="match status" value="1"/>
</dbReference>
<dbReference type="GO" id="GO:0015424">
    <property type="term" value="F:ABC-type amino acid transporter activity"/>
    <property type="evidence" value="ECO:0007669"/>
    <property type="project" value="InterPro"/>
</dbReference>
<dbReference type="SMART" id="SM00382">
    <property type="entry name" value="AAA"/>
    <property type="match status" value="1"/>
</dbReference>
<evidence type="ECO:0000256" key="2">
    <source>
        <dbReference type="ARBA" id="ARBA00022448"/>
    </source>
</evidence>
<keyword evidence="5 8" id="KW-0067">ATP-binding</keyword>
<dbReference type="CDD" id="cd03262">
    <property type="entry name" value="ABC_HisP_GlnQ"/>
    <property type="match status" value="1"/>
</dbReference>
<dbReference type="Gene3D" id="3.40.50.300">
    <property type="entry name" value="P-loop containing nucleotide triphosphate hydrolases"/>
    <property type="match status" value="1"/>
</dbReference>
<evidence type="ECO:0000256" key="6">
    <source>
        <dbReference type="ARBA" id="ARBA00023136"/>
    </source>
</evidence>
<dbReference type="PANTHER" id="PTHR43166">
    <property type="entry name" value="AMINO ACID IMPORT ATP-BINDING PROTEIN"/>
    <property type="match status" value="1"/>
</dbReference>
<dbReference type="InterPro" id="IPR003439">
    <property type="entry name" value="ABC_transporter-like_ATP-bd"/>
</dbReference>
<dbReference type="GO" id="GO:0016887">
    <property type="term" value="F:ATP hydrolysis activity"/>
    <property type="evidence" value="ECO:0007669"/>
    <property type="project" value="InterPro"/>
</dbReference>